<protein>
    <recommendedName>
        <fullName evidence="1">Mor transcription activator domain-containing protein</fullName>
    </recommendedName>
</protein>
<dbReference type="Pfam" id="PF08765">
    <property type="entry name" value="Mor"/>
    <property type="match status" value="1"/>
</dbReference>
<dbReference type="EMBL" id="VSSQ01097725">
    <property type="protein sequence ID" value="MPN40964.1"/>
    <property type="molecule type" value="Genomic_DNA"/>
</dbReference>
<accession>A0A645HXS1</accession>
<dbReference type="NCBIfam" id="NF040785">
    <property type="entry name" value="CD3324_fam"/>
    <property type="match status" value="1"/>
</dbReference>
<comment type="caution">
    <text evidence="2">The sequence shown here is derived from an EMBL/GenBank/DDBJ whole genome shotgun (WGS) entry which is preliminary data.</text>
</comment>
<dbReference type="InterPro" id="IPR009057">
    <property type="entry name" value="Homeodomain-like_sf"/>
</dbReference>
<organism evidence="2">
    <name type="scientific">bioreactor metagenome</name>
    <dbReference type="NCBI Taxonomy" id="1076179"/>
    <lineage>
        <taxon>unclassified sequences</taxon>
        <taxon>metagenomes</taxon>
        <taxon>ecological metagenomes</taxon>
    </lineage>
</organism>
<sequence>MQYINGAQVLPEELVKEIQKYIDGEIIYIPKAKERTSWGCKSGTRDLIDSRNKEIFLLYNKGNNIKVLAERFFLSECSIKKIINKYNK</sequence>
<dbReference type="InterPro" id="IPR049739">
    <property type="entry name" value="YraL-like"/>
</dbReference>
<dbReference type="PANTHER" id="PTHR37812:SF1">
    <property type="entry name" value="MU-LIKE PROPHAGE FLUMU PROTEIN C"/>
    <property type="match status" value="1"/>
</dbReference>
<name>A0A645HXS1_9ZZZZ</name>
<dbReference type="InterPro" id="IPR014875">
    <property type="entry name" value="Mor_transcription_activator"/>
</dbReference>
<reference evidence="2" key="1">
    <citation type="submission" date="2019-08" db="EMBL/GenBank/DDBJ databases">
        <authorList>
            <person name="Kucharzyk K."/>
            <person name="Murdoch R.W."/>
            <person name="Higgins S."/>
            <person name="Loffler F."/>
        </authorList>
    </citation>
    <scope>NUCLEOTIDE SEQUENCE</scope>
</reference>
<feature type="domain" description="Mor transcription activator" evidence="1">
    <location>
        <begin position="7"/>
        <end position="87"/>
    </location>
</feature>
<gene>
    <name evidence="2" type="ORF">SDC9_188504</name>
</gene>
<dbReference type="Gene3D" id="1.10.10.60">
    <property type="entry name" value="Homeodomain-like"/>
    <property type="match status" value="1"/>
</dbReference>
<dbReference type="SUPFAM" id="SSF46689">
    <property type="entry name" value="Homeodomain-like"/>
    <property type="match status" value="1"/>
</dbReference>
<proteinExistence type="predicted"/>
<evidence type="ECO:0000313" key="2">
    <source>
        <dbReference type="EMBL" id="MPN40964.1"/>
    </source>
</evidence>
<evidence type="ECO:0000259" key="1">
    <source>
        <dbReference type="Pfam" id="PF08765"/>
    </source>
</evidence>
<dbReference type="AlphaFoldDB" id="A0A645HXS1"/>
<dbReference type="InterPro" id="IPR052411">
    <property type="entry name" value="c-mor_Regulatory_Protein"/>
</dbReference>
<dbReference type="PANTHER" id="PTHR37812">
    <property type="entry name" value="MU-LIKE PROPHAGE FLUMU PROTEIN C"/>
    <property type="match status" value="1"/>
</dbReference>